<feature type="chain" id="PRO_5031131236" description="Outer membrane protein beta-barrel domain-containing protein" evidence="1">
    <location>
        <begin position="19"/>
        <end position="548"/>
    </location>
</feature>
<feature type="signal peptide" evidence="1">
    <location>
        <begin position="1"/>
        <end position="18"/>
    </location>
</feature>
<reference evidence="2 3" key="1">
    <citation type="submission" date="2020-08" db="EMBL/GenBank/DDBJ databases">
        <title>Genomic Encyclopedia of Type Strains, Phase IV (KMG-IV): sequencing the most valuable type-strain genomes for metagenomic binning, comparative biology and taxonomic classification.</title>
        <authorList>
            <person name="Goeker M."/>
        </authorList>
    </citation>
    <scope>NUCLEOTIDE SEQUENCE [LARGE SCALE GENOMIC DNA]</scope>
    <source>
        <strain evidence="2 3">DSM 17976</strain>
    </source>
</reference>
<comment type="caution">
    <text evidence="2">The sequence shown here is derived from an EMBL/GenBank/DDBJ whole genome shotgun (WGS) entry which is preliminary data.</text>
</comment>
<keyword evidence="3" id="KW-1185">Reference proteome</keyword>
<dbReference type="AlphaFoldDB" id="A0A7W6ER77"/>
<keyword evidence="1" id="KW-0732">Signal</keyword>
<evidence type="ECO:0008006" key="4">
    <source>
        <dbReference type="Google" id="ProtNLM"/>
    </source>
</evidence>
<gene>
    <name evidence="2" type="ORF">FHS57_003391</name>
</gene>
<accession>A0A7W6ER77</accession>
<evidence type="ECO:0000313" key="2">
    <source>
        <dbReference type="EMBL" id="MBB3839385.1"/>
    </source>
</evidence>
<protein>
    <recommendedName>
        <fullName evidence="4">Outer membrane protein beta-barrel domain-containing protein</fullName>
    </recommendedName>
</protein>
<dbReference type="RefSeq" id="WP_183975584.1">
    <property type="nucleotide sequence ID" value="NZ_JACIBY010000006.1"/>
</dbReference>
<evidence type="ECO:0000313" key="3">
    <source>
        <dbReference type="Proteomes" id="UP000541352"/>
    </source>
</evidence>
<proteinExistence type="predicted"/>
<dbReference type="SUPFAM" id="SSF56935">
    <property type="entry name" value="Porins"/>
    <property type="match status" value="1"/>
</dbReference>
<dbReference type="EMBL" id="JACIBY010000006">
    <property type="protein sequence ID" value="MBB3839385.1"/>
    <property type="molecule type" value="Genomic_DNA"/>
</dbReference>
<sequence length="548" mass="59681">MRRFLLFLCFILSNAIYAQNSSSQAVKLSGGLNAYAGLYQASGIDARNQTTPFGLSGSVNVALPGGVSLPFSMVLGNQGANFRQPFNQFGVSPTYKWAMVHAGYRNVQFSPFTLAGHTFLGGGFEINPGKLRLGAVYGRFNKAISTDLANPDQALPSFKRTGYAVKLGYGTASNYVDLNLLNAADDQNSITPNESIAPARNTVIGLTSRFTLVKRVSFELDAAGSAYTRDTRAQLIPLEQGSLLKAFTVFMPAQLSTQLTTALQTAVGYQNKVFGLKLQYKRIDPNFQTMGAYYFQSDIVSYTVAPSFNLMNSKLRIMGSLGIQKDNLAQNKNAQTGRTVGSAVVSFNPSTAFGLDLQFSNYGISQQAGLRPIIDTLRLAQNNLSLMGNLRYNLQNESVSHLFTLTVTHQQLSDLNQNTAEFTQNQNQNVNLSYFFTQLESGFGANATASYTQTFLPQNQTVRFYGPTVGVNHTLLDKKLNVSASGSYLFNQQLGQNGQVINGSANASYQLGKRQSLSLQLGYLNSNTGQPDQKFNELRGSLGYGISF</sequence>
<organism evidence="2 3">
    <name type="scientific">Runella defluvii</name>
    <dbReference type="NCBI Taxonomy" id="370973"/>
    <lineage>
        <taxon>Bacteria</taxon>
        <taxon>Pseudomonadati</taxon>
        <taxon>Bacteroidota</taxon>
        <taxon>Cytophagia</taxon>
        <taxon>Cytophagales</taxon>
        <taxon>Spirosomataceae</taxon>
        <taxon>Runella</taxon>
    </lineage>
</organism>
<name>A0A7W6ER77_9BACT</name>
<evidence type="ECO:0000256" key="1">
    <source>
        <dbReference type="SAM" id="SignalP"/>
    </source>
</evidence>
<dbReference type="Proteomes" id="UP000541352">
    <property type="component" value="Unassembled WGS sequence"/>
</dbReference>